<evidence type="ECO:0000256" key="1">
    <source>
        <dbReference type="SAM" id="MobiDB-lite"/>
    </source>
</evidence>
<protein>
    <recommendedName>
        <fullName evidence="4">Secreted protein</fullName>
    </recommendedName>
</protein>
<evidence type="ECO:0000313" key="3">
    <source>
        <dbReference type="Proteomes" id="UP000823941"/>
    </source>
</evidence>
<gene>
    <name evidence="2" type="ORF">JYU34_001720</name>
</gene>
<name>A0ABQ7R4M8_PLUXY</name>
<feature type="compositionally biased region" description="Basic and acidic residues" evidence="1">
    <location>
        <begin position="28"/>
        <end position="40"/>
    </location>
</feature>
<feature type="compositionally biased region" description="Pro residues" evidence="1">
    <location>
        <begin position="63"/>
        <end position="72"/>
    </location>
</feature>
<reference evidence="2 3" key="1">
    <citation type="submission" date="2021-06" db="EMBL/GenBank/DDBJ databases">
        <title>A haploid diamondback moth (Plutella xylostella L.) genome assembly resolves 31 chromosomes and identifies a diamide resistance mutation.</title>
        <authorList>
            <person name="Ward C.M."/>
            <person name="Perry K.D."/>
            <person name="Baker G."/>
            <person name="Powis K."/>
            <person name="Heckel D.G."/>
            <person name="Baxter S.W."/>
        </authorList>
    </citation>
    <scope>NUCLEOTIDE SEQUENCE [LARGE SCALE GENOMIC DNA]</scope>
    <source>
        <strain evidence="2 3">LV</strain>
        <tissue evidence="2">Single pupa</tissue>
    </source>
</reference>
<proteinExistence type="predicted"/>
<feature type="compositionally biased region" description="Polar residues" evidence="1">
    <location>
        <begin position="48"/>
        <end position="62"/>
    </location>
</feature>
<evidence type="ECO:0008006" key="4">
    <source>
        <dbReference type="Google" id="ProtNLM"/>
    </source>
</evidence>
<keyword evidence="3" id="KW-1185">Reference proteome</keyword>
<evidence type="ECO:0000313" key="2">
    <source>
        <dbReference type="EMBL" id="KAG7312248.1"/>
    </source>
</evidence>
<feature type="region of interest" description="Disordered" evidence="1">
    <location>
        <begin position="24"/>
        <end position="72"/>
    </location>
</feature>
<sequence length="72" mass="7862">MHFDNKIRASVTWSAGGAAAAAAAWRGDASRSRGDRSSTRRDHRPRAPQTNTPVAPLQTKTIQPPPLIWTLE</sequence>
<dbReference type="EMBL" id="JAHIBW010000003">
    <property type="protein sequence ID" value="KAG7312248.1"/>
    <property type="molecule type" value="Genomic_DNA"/>
</dbReference>
<organism evidence="2 3">
    <name type="scientific">Plutella xylostella</name>
    <name type="common">Diamondback moth</name>
    <name type="synonym">Plutella maculipennis</name>
    <dbReference type="NCBI Taxonomy" id="51655"/>
    <lineage>
        <taxon>Eukaryota</taxon>
        <taxon>Metazoa</taxon>
        <taxon>Ecdysozoa</taxon>
        <taxon>Arthropoda</taxon>
        <taxon>Hexapoda</taxon>
        <taxon>Insecta</taxon>
        <taxon>Pterygota</taxon>
        <taxon>Neoptera</taxon>
        <taxon>Endopterygota</taxon>
        <taxon>Lepidoptera</taxon>
        <taxon>Glossata</taxon>
        <taxon>Ditrysia</taxon>
        <taxon>Yponomeutoidea</taxon>
        <taxon>Plutellidae</taxon>
        <taxon>Plutella</taxon>
    </lineage>
</organism>
<accession>A0ABQ7R4M8</accession>
<comment type="caution">
    <text evidence="2">The sequence shown here is derived from an EMBL/GenBank/DDBJ whole genome shotgun (WGS) entry which is preliminary data.</text>
</comment>
<dbReference type="Proteomes" id="UP000823941">
    <property type="component" value="Chromosome 3"/>
</dbReference>